<reference evidence="3" key="1">
    <citation type="journal article" date="2019" name="Int. J. Syst. Evol. Microbiol.">
        <title>The Global Catalogue of Microorganisms (GCM) 10K type strain sequencing project: providing services to taxonomists for standard genome sequencing and annotation.</title>
        <authorList>
            <consortium name="The Broad Institute Genomics Platform"/>
            <consortium name="The Broad Institute Genome Sequencing Center for Infectious Disease"/>
            <person name="Wu L."/>
            <person name="Ma J."/>
        </authorList>
    </citation>
    <scope>NUCLEOTIDE SEQUENCE [LARGE SCALE GENOMIC DNA]</scope>
    <source>
        <strain evidence="3">JCM 17759</strain>
    </source>
</reference>
<evidence type="ECO:0000256" key="1">
    <source>
        <dbReference type="SAM" id="SignalP"/>
    </source>
</evidence>
<dbReference type="SUPFAM" id="SSF48239">
    <property type="entry name" value="Terpenoid cyclases/Protein prenyltransferases"/>
    <property type="match status" value="1"/>
</dbReference>
<name>A0ABP8MRV8_9BACT</name>
<comment type="caution">
    <text evidence="2">The sequence shown here is derived from an EMBL/GenBank/DDBJ whole genome shotgun (WGS) entry which is preliminary data.</text>
</comment>
<dbReference type="InterPro" id="IPR008930">
    <property type="entry name" value="Terpenoid_cyclase/PrenylTrfase"/>
</dbReference>
<protein>
    <recommendedName>
        <fullName evidence="4">Prenyltransferase and squalene oxidase repeat protein</fullName>
    </recommendedName>
</protein>
<keyword evidence="1" id="KW-0732">Signal</keyword>
<feature type="chain" id="PRO_5046456194" description="Prenyltransferase and squalene oxidase repeat protein" evidence="1">
    <location>
        <begin position="30"/>
        <end position="129"/>
    </location>
</feature>
<evidence type="ECO:0008006" key="4">
    <source>
        <dbReference type="Google" id="ProtNLM"/>
    </source>
</evidence>
<accession>A0ABP8MRV8</accession>
<evidence type="ECO:0000313" key="3">
    <source>
        <dbReference type="Proteomes" id="UP001500840"/>
    </source>
</evidence>
<dbReference type="EMBL" id="BAABGA010000035">
    <property type="protein sequence ID" value="GAA4455084.1"/>
    <property type="molecule type" value="Genomic_DNA"/>
</dbReference>
<feature type="signal peptide" evidence="1">
    <location>
        <begin position="1"/>
        <end position="29"/>
    </location>
</feature>
<gene>
    <name evidence="2" type="ORF">GCM10023156_28520</name>
</gene>
<sequence length="129" mass="14002">MTGRWKFHRGRRIFVAAIAVGMTCFPAVAEESKKPSESESLRQEIVSNGLAFLAKMGQSDAGTFSDKVGPGVTALAITAALRNGRGTDDPMVAEGLKALEGYVKPDGGIYGNGRLRNYEMTRIWRPVLR</sequence>
<dbReference type="Proteomes" id="UP001500840">
    <property type="component" value="Unassembled WGS sequence"/>
</dbReference>
<proteinExistence type="predicted"/>
<keyword evidence="3" id="KW-1185">Reference proteome</keyword>
<organism evidence="2 3">
    <name type="scientific">Novipirellula rosea</name>
    <dbReference type="NCBI Taxonomy" id="1031540"/>
    <lineage>
        <taxon>Bacteria</taxon>
        <taxon>Pseudomonadati</taxon>
        <taxon>Planctomycetota</taxon>
        <taxon>Planctomycetia</taxon>
        <taxon>Pirellulales</taxon>
        <taxon>Pirellulaceae</taxon>
        <taxon>Novipirellula</taxon>
    </lineage>
</organism>
<evidence type="ECO:0000313" key="2">
    <source>
        <dbReference type="EMBL" id="GAA4455084.1"/>
    </source>
</evidence>
<dbReference type="RefSeq" id="WP_345323026.1">
    <property type="nucleotide sequence ID" value="NZ_BAABGA010000035.1"/>
</dbReference>